<evidence type="ECO:0000259" key="7">
    <source>
        <dbReference type="Pfam" id="PF00892"/>
    </source>
</evidence>
<evidence type="ECO:0000256" key="2">
    <source>
        <dbReference type="ARBA" id="ARBA00007635"/>
    </source>
</evidence>
<dbReference type="Pfam" id="PF00892">
    <property type="entry name" value="EamA"/>
    <property type="match status" value="1"/>
</dbReference>
<dbReference type="InterPro" id="IPR037185">
    <property type="entry name" value="EmrE-like"/>
</dbReference>
<name>A0AA38H1Q1_TAXCH</name>
<organism evidence="8 9">
    <name type="scientific">Taxus chinensis</name>
    <name type="common">Chinese yew</name>
    <name type="synonym">Taxus wallichiana var. chinensis</name>
    <dbReference type="NCBI Taxonomy" id="29808"/>
    <lineage>
        <taxon>Eukaryota</taxon>
        <taxon>Viridiplantae</taxon>
        <taxon>Streptophyta</taxon>
        <taxon>Embryophyta</taxon>
        <taxon>Tracheophyta</taxon>
        <taxon>Spermatophyta</taxon>
        <taxon>Pinopsida</taxon>
        <taxon>Pinidae</taxon>
        <taxon>Conifers II</taxon>
        <taxon>Cupressales</taxon>
        <taxon>Taxaceae</taxon>
        <taxon>Taxus</taxon>
    </lineage>
</organism>
<feature type="transmembrane region" description="Helical" evidence="6">
    <location>
        <begin position="168"/>
        <end position="186"/>
    </location>
</feature>
<feature type="non-terminal residue" evidence="8">
    <location>
        <position position="221"/>
    </location>
</feature>
<keyword evidence="3 6" id="KW-0812">Transmembrane</keyword>
<dbReference type="InterPro" id="IPR030184">
    <property type="entry name" value="WAT1-related"/>
</dbReference>
<dbReference type="InterPro" id="IPR000620">
    <property type="entry name" value="EamA_dom"/>
</dbReference>
<feature type="transmembrane region" description="Helical" evidence="6">
    <location>
        <begin position="128"/>
        <end position="148"/>
    </location>
</feature>
<keyword evidence="5 6" id="KW-0472">Membrane</keyword>
<evidence type="ECO:0000313" key="8">
    <source>
        <dbReference type="EMBL" id="KAH9331637.1"/>
    </source>
</evidence>
<dbReference type="Proteomes" id="UP000824469">
    <property type="component" value="Unassembled WGS sequence"/>
</dbReference>
<feature type="domain" description="EamA" evidence="7">
    <location>
        <begin position="98"/>
        <end position="220"/>
    </location>
</feature>
<comment type="caution">
    <text evidence="8">The sequence shown here is derived from an EMBL/GenBank/DDBJ whole genome shotgun (WGS) entry which is preliminary data.</text>
</comment>
<dbReference type="PANTHER" id="PTHR31218">
    <property type="entry name" value="WAT1-RELATED PROTEIN"/>
    <property type="match status" value="1"/>
</dbReference>
<reference evidence="8 9" key="1">
    <citation type="journal article" date="2021" name="Nat. Plants">
        <title>The Taxus genome provides insights into paclitaxel biosynthesis.</title>
        <authorList>
            <person name="Xiong X."/>
            <person name="Gou J."/>
            <person name="Liao Q."/>
            <person name="Li Y."/>
            <person name="Zhou Q."/>
            <person name="Bi G."/>
            <person name="Li C."/>
            <person name="Du R."/>
            <person name="Wang X."/>
            <person name="Sun T."/>
            <person name="Guo L."/>
            <person name="Liang H."/>
            <person name="Lu P."/>
            <person name="Wu Y."/>
            <person name="Zhang Z."/>
            <person name="Ro D.K."/>
            <person name="Shang Y."/>
            <person name="Huang S."/>
            <person name="Yan J."/>
        </authorList>
    </citation>
    <scope>NUCLEOTIDE SEQUENCE [LARGE SCALE GENOMIC DNA]</scope>
    <source>
        <strain evidence="8">Ta-2019</strain>
    </source>
</reference>
<evidence type="ECO:0000256" key="3">
    <source>
        <dbReference type="ARBA" id="ARBA00022692"/>
    </source>
</evidence>
<comment type="similarity">
    <text evidence="2 6">Belongs to the drug/metabolite transporter (DMT) superfamily. Plant drug/metabolite exporter (P-DME) (TC 2.A.7.4) family.</text>
</comment>
<dbReference type="SUPFAM" id="SSF103481">
    <property type="entry name" value="Multidrug resistance efflux transporter EmrE"/>
    <property type="match status" value="1"/>
</dbReference>
<sequence length="221" mass="24407">ERRCKMSLGLLAQVLLISLTGRVNFRENQIKKRMEKVDMKRAHSQFKFGGTVICVLGTMAMSFASGPALMQLTTSFEHPPVYIIRRFLQEGNSAKRITGCIYLMAAVISLSCSMILQAKTMKEYPAPLSLTTMATLFGSMEIAILVMILDKGVHRATWIFARSGVVTIIYGGLVCHSFGFALQLWCVQKRGPVFVAIFNPVSTVCSTILSSIFMGETLHLG</sequence>
<comment type="subcellular location">
    <subcellularLocation>
        <location evidence="1 6">Membrane</location>
        <topology evidence="1 6">Multi-pass membrane protein</topology>
    </subcellularLocation>
</comment>
<feature type="transmembrane region" description="Helical" evidence="6">
    <location>
        <begin position="193"/>
        <end position="214"/>
    </location>
</feature>
<evidence type="ECO:0000256" key="1">
    <source>
        <dbReference type="ARBA" id="ARBA00004141"/>
    </source>
</evidence>
<dbReference type="GO" id="GO:0016020">
    <property type="term" value="C:membrane"/>
    <property type="evidence" value="ECO:0007669"/>
    <property type="project" value="UniProtKB-SubCell"/>
</dbReference>
<dbReference type="OMA" id="HRATWIF"/>
<evidence type="ECO:0000256" key="5">
    <source>
        <dbReference type="ARBA" id="ARBA00023136"/>
    </source>
</evidence>
<keyword evidence="9" id="KW-1185">Reference proteome</keyword>
<dbReference type="AlphaFoldDB" id="A0AA38H1Q1"/>
<evidence type="ECO:0000313" key="9">
    <source>
        <dbReference type="Proteomes" id="UP000824469"/>
    </source>
</evidence>
<gene>
    <name evidence="8" type="ORF">KI387_003745</name>
</gene>
<proteinExistence type="inferred from homology"/>
<dbReference type="EMBL" id="JAHRHJ020000001">
    <property type="protein sequence ID" value="KAH9331637.1"/>
    <property type="molecule type" value="Genomic_DNA"/>
</dbReference>
<feature type="non-terminal residue" evidence="8">
    <location>
        <position position="1"/>
    </location>
</feature>
<dbReference type="GO" id="GO:0022857">
    <property type="term" value="F:transmembrane transporter activity"/>
    <property type="evidence" value="ECO:0007669"/>
    <property type="project" value="InterPro"/>
</dbReference>
<feature type="transmembrane region" description="Helical" evidence="6">
    <location>
        <begin position="46"/>
        <end position="70"/>
    </location>
</feature>
<evidence type="ECO:0000256" key="6">
    <source>
        <dbReference type="RuleBase" id="RU363077"/>
    </source>
</evidence>
<keyword evidence="4 6" id="KW-1133">Transmembrane helix</keyword>
<evidence type="ECO:0000256" key="4">
    <source>
        <dbReference type="ARBA" id="ARBA00022989"/>
    </source>
</evidence>
<feature type="transmembrane region" description="Helical" evidence="6">
    <location>
        <begin position="96"/>
        <end position="116"/>
    </location>
</feature>
<protein>
    <recommendedName>
        <fullName evidence="6">WAT1-related protein</fullName>
    </recommendedName>
</protein>
<accession>A0AA38H1Q1</accession>